<keyword evidence="2" id="KW-0540">Nuclease</keyword>
<dbReference type="AlphaFoldDB" id="A0A8J6XJS6"/>
<dbReference type="Gene3D" id="3.90.1570.10">
    <property type="entry name" value="tt1808, chain A"/>
    <property type="match status" value="1"/>
</dbReference>
<dbReference type="RefSeq" id="WP_190830075.1">
    <property type="nucleotide sequence ID" value="NZ_CAWPPI010000060.1"/>
</dbReference>
<comment type="caution">
    <text evidence="2">The sequence shown here is derived from an EMBL/GenBank/DDBJ whole genome shotgun (WGS) entry which is preliminary data.</text>
</comment>
<proteinExistence type="predicted"/>
<keyword evidence="2" id="KW-0255">Endonuclease</keyword>
<dbReference type="InterPro" id="IPR011335">
    <property type="entry name" value="Restrct_endonuc-II-like"/>
</dbReference>
<dbReference type="SUPFAM" id="SSF52980">
    <property type="entry name" value="Restriction endonuclease-like"/>
    <property type="match status" value="1"/>
</dbReference>
<accession>A0A8J6XJS6</accession>
<evidence type="ECO:0000313" key="3">
    <source>
        <dbReference type="Proteomes" id="UP000629098"/>
    </source>
</evidence>
<dbReference type="GO" id="GO:0004519">
    <property type="term" value="F:endonuclease activity"/>
    <property type="evidence" value="ECO:0007669"/>
    <property type="project" value="UniProtKB-KW"/>
</dbReference>
<gene>
    <name evidence="2" type="ORF">ICL16_17570</name>
</gene>
<dbReference type="CDD" id="cd06260">
    <property type="entry name" value="DUF820-like"/>
    <property type="match status" value="1"/>
</dbReference>
<reference evidence="2" key="1">
    <citation type="submission" date="2020-09" db="EMBL/GenBank/DDBJ databases">
        <title>Iningainema tapete sp. nov. (Scytonemataceae, Cyanobacteria) from greenhouses in central Florida (USA) produces two types of nodularin with biosynthetic potential for microcystin-LR and anabaenopeptins.</title>
        <authorList>
            <person name="Berthold D.E."/>
            <person name="Lefler F.W."/>
            <person name="Huang I.-S."/>
            <person name="Abdulla H."/>
            <person name="Zimba P.V."/>
            <person name="Laughinghouse H.D. IV."/>
        </authorList>
    </citation>
    <scope>NUCLEOTIDE SEQUENCE</scope>
    <source>
        <strain evidence="2">BLCCT55</strain>
    </source>
</reference>
<organism evidence="2 3">
    <name type="scientific">Iningainema tapete BLCC-T55</name>
    <dbReference type="NCBI Taxonomy" id="2748662"/>
    <lineage>
        <taxon>Bacteria</taxon>
        <taxon>Bacillati</taxon>
        <taxon>Cyanobacteriota</taxon>
        <taxon>Cyanophyceae</taxon>
        <taxon>Nostocales</taxon>
        <taxon>Scytonemataceae</taxon>
        <taxon>Iningainema tapete</taxon>
    </lineage>
</organism>
<name>A0A8J6XJS6_9CYAN</name>
<dbReference type="Proteomes" id="UP000629098">
    <property type="component" value="Unassembled WGS sequence"/>
</dbReference>
<dbReference type="PANTHER" id="PTHR36558">
    <property type="entry name" value="GLR1098 PROTEIN"/>
    <property type="match status" value="1"/>
</dbReference>
<dbReference type="EMBL" id="JACXAE010000060">
    <property type="protein sequence ID" value="MBD2773831.1"/>
    <property type="molecule type" value="Genomic_DNA"/>
</dbReference>
<evidence type="ECO:0000259" key="1">
    <source>
        <dbReference type="Pfam" id="PF05685"/>
    </source>
</evidence>
<keyword evidence="2" id="KW-0378">Hydrolase</keyword>
<protein>
    <submittedName>
        <fullName evidence="2">Uma2 family endonuclease</fullName>
    </submittedName>
</protein>
<dbReference type="InterPro" id="IPR008538">
    <property type="entry name" value="Uma2"/>
</dbReference>
<evidence type="ECO:0000313" key="2">
    <source>
        <dbReference type="EMBL" id="MBD2773831.1"/>
    </source>
</evidence>
<keyword evidence="3" id="KW-1185">Reference proteome</keyword>
<dbReference type="PANTHER" id="PTHR36558:SF1">
    <property type="entry name" value="RESTRICTION ENDONUCLEASE DOMAIN-CONTAINING PROTEIN-RELATED"/>
    <property type="match status" value="1"/>
</dbReference>
<dbReference type="Pfam" id="PF05685">
    <property type="entry name" value="Uma2"/>
    <property type="match status" value="1"/>
</dbReference>
<feature type="domain" description="Putative restriction endonuclease" evidence="1">
    <location>
        <begin position="11"/>
        <end position="174"/>
    </location>
</feature>
<dbReference type="InterPro" id="IPR012296">
    <property type="entry name" value="Nuclease_put_TT1808"/>
</dbReference>
<sequence length="195" mass="22696">MQVTEQRYYTPEEYLELETVAELRSEYYQGQIFPMPGGTPNHNRIAGNFYAALNFALKKQPFDAFMNDMRLWIPKTRLYTYPDVMVVAGKLELAPGRKDTITNPVMIAEVLSPSTEEYDKVGKFQLYRSIPTLREYILISQTEVYAEQYSKIEDNKWLFSEYEGDAVLTLASVPFQIPLPELYDKVEFKLETITE</sequence>